<keyword evidence="8" id="KW-1185">Reference proteome</keyword>
<dbReference type="EC" id="3.1.4.-" evidence="5"/>
<dbReference type="AlphaFoldDB" id="A0A0D2INX7"/>
<evidence type="ECO:0000256" key="1">
    <source>
        <dbReference type="ARBA" id="ARBA00022722"/>
    </source>
</evidence>
<comment type="subcellular location">
    <subcellularLocation>
        <location evidence="5">Nucleus</location>
    </subcellularLocation>
</comment>
<evidence type="ECO:0000313" key="8">
    <source>
        <dbReference type="Proteomes" id="UP000053411"/>
    </source>
</evidence>
<feature type="compositionally biased region" description="Basic and acidic residues" evidence="6">
    <location>
        <begin position="33"/>
        <end position="44"/>
    </location>
</feature>
<keyword evidence="1 5" id="KW-0540">Nuclease</keyword>
<proteinExistence type="inferred from homology"/>
<dbReference type="GO" id="GO:1990838">
    <property type="term" value="F:poly(U)-specific exoribonuclease activity, producing 3' uridine cyclic phosphate ends"/>
    <property type="evidence" value="ECO:0007669"/>
    <property type="project" value="UniProtKB-UniRule"/>
</dbReference>
<evidence type="ECO:0000313" key="7">
    <source>
        <dbReference type="EMBL" id="KIX98726.1"/>
    </source>
</evidence>
<evidence type="ECO:0000256" key="5">
    <source>
        <dbReference type="HAMAP-Rule" id="MF_03040"/>
    </source>
</evidence>
<dbReference type="VEuPathDB" id="FungiDB:Z520_05187"/>
<dbReference type="STRING" id="1442371.A0A0D2INX7"/>
<dbReference type="GO" id="GO:0016829">
    <property type="term" value="F:lyase activity"/>
    <property type="evidence" value="ECO:0007669"/>
    <property type="project" value="UniProtKB-KW"/>
</dbReference>
<evidence type="ECO:0000256" key="3">
    <source>
        <dbReference type="ARBA" id="ARBA00023239"/>
    </source>
</evidence>
<name>A0A0D2INX7_9EURO</name>
<dbReference type="Pfam" id="PF09749">
    <property type="entry name" value="HVSL"/>
    <property type="match status" value="2"/>
</dbReference>
<evidence type="ECO:0000256" key="6">
    <source>
        <dbReference type="SAM" id="MobiDB-lite"/>
    </source>
</evidence>
<keyword evidence="2 5" id="KW-0378">Hydrolase</keyword>
<reference evidence="7 8" key="1">
    <citation type="submission" date="2015-01" db="EMBL/GenBank/DDBJ databases">
        <title>The Genome Sequence of Fonsecaea multimorphosa CBS 102226.</title>
        <authorList>
            <consortium name="The Broad Institute Genomics Platform"/>
            <person name="Cuomo C."/>
            <person name="de Hoog S."/>
            <person name="Gorbushina A."/>
            <person name="Stielow B."/>
            <person name="Teixiera M."/>
            <person name="Abouelleil A."/>
            <person name="Chapman S.B."/>
            <person name="Priest M."/>
            <person name="Young S.K."/>
            <person name="Wortman J."/>
            <person name="Nusbaum C."/>
            <person name="Birren B."/>
        </authorList>
    </citation>
    <scope>NUCLEOTIDE SEQUENCE [LARGE SCALE GENOMIC DNA]</scope>
    <source>
        <strain evidence="7 8">CBS 102226</strain>
    </source>
</reference>
<gene>
    <name evidence="5" type="primary">USB1</name>
    <name evidence="7" type="ORF">Z520_05187</name>
</gene>
<feature type="active site" description="Proton donor/acceptor" evidence="5">
    <location>
        <position position="117"/>
    </location>
</feature>
<dbReference type="InterPro" id="IPR027521">
    <property type="entry name" value="Usb1"/>
</dbReference>
<organism evidence="7 8">
    <name type="scientific">Fonsecaea multimorphosa CBS 102226</name>
    <dbReference type="NCBI Taxonomy" id="1442371"/>
    <lineage>
        <taxon>Eukaryota</taxon>
        <taxon>Fungi</taxon>
        <taxon>Dikarya</taxon>
        <taxon>Ascomycota</taxon>
        <taxon>Pezizomycotina</taxon>
        <taxon>Eurotiomycetes</taxon>
        <taxon>Chaetothyriomycetidae</taxon>
        <taxon>Chaetothyriales</taxon>
        <taxon>Herpotrichiellaceae</taxon>
        <taxon>Fonsecaea</taxon>
    </lineage>
</organism>
<evidence type="ECO:0000256" key="4">
    <source>
        <dbReference type="ARBA" id="ARBA00023242"/>
    </source>
</evidence>
<protein>
    <recommendedName>
        <fullName evidence="5">U6 snRNA phosphodiesterase</fullName>
        <ecNumber evidence="5">3.1.4.-</ecNumber>
    </recommendedName>
</protein>
<comment type="similarity">
    <text evidence="5">Belongs to the 2H phosphoesterase superfamily. USB1 family.</text>
</comment>
<feature type="compositionally biased region" description="Basic residues" evidence="6">
    <location>
        <begin position="21"/>
        <end position="32"/>
    </location>
</feature>
<dbReference type="Gene3D" id="3.90.1140.10">
    <property type="entry name" value="Cyclic phosphodiesterase"/>
    <property type="match status" value="1"/>
</dbReference>
<evidence type="ECO:0000256" key="2">
    <source>
        <dbReference type="ARBA" id="ARBA00022801"/>
    </source>
</evidence>
<dbReference type="HAMAP" id="MF_03040">
    <property type="entry name" value="USB1"/>
    <property type="match status" value="1"/>
</dbReference>
<dbReference type="RefSeq" id="XP_016632849.1">
    <property type="nucleotide sequence ID" value="XM_016775690.1"/>
</dbReference>
<dbReference type="EMBL" id="KN848070">
    <property type="protein sequence ID" value="KIX98726.1"/>
    <property type="molecule type" value="Genomic_DNA"/>
</dbReference>
<keyword evidence="4 5" id="KW-0539">Nucleus</keyword>
<keyword evidence="3" id="KW-0456">Lyase</keyword>
<accession>A0A0D2INX7</accession>
<dbReference type="Proteomes" id="UP000053411">
    <property type="component" value="Unassembled WGS sequence"/>
</dbReference>
<dbReference type="GeneID" id="27710933"/>
<feature type="region of interest" description="Disordered" evidence="6">
    <location>
        <begin position="1"/>
        <end position="58"/>
    </location>
</feature>
<dbReference type="OrthoDB" id="49151at2759"/>
<dbReference type="PANTHER" id="PTHR13522">
    <property type="entry name" value="U6 SNRNA PHOSPHODIESTERASE 1"/>
    <property type="match status" value="1"/>
</dbReference>
<dbReference type="GO" id="GO:0034477">
    <property type="term" value="P:U6 snRNA 3'-end processing"/>
    <property type="evidence" value="ECO:0007669"/>
    <property type="project" value="UniProtKB-UniRule"/>
</dbReference>
<dbReference type="PANTHER" id="PTHR13522:SF3">
    <property type="entry name" value="U6 SNRNA PHOSPHODIESTERASE 1"/>
    <property type="match status" value="1"/>
</dbReference>
<dbReference type="GO" id="GO:0005634">
    <property type="term" value="C:nucleus"/>
    <property type="evidence" value="ECO:0007669"/>
    <property type="project" value="UniProtKB-SubCell"/>
</dbReference>
<feature type="active site" description="Proton donor/acceptor" evidence="5">
    <location>
        <position position="232"/>
    </location>
</feature>
<comment type="function">
    <text evidence="5">Phosphodiesterase responsible for the U6 snRNA 3' end processing. Acts as an exoribonuclease (RNase) responsible for trimming the poly(U) tract of the last nucleotides in the pre-U6 snRNA molecule, leading to the formation of mature U6 snRNA.</text>
</comment>
<sequence length="289" mass="32454">MVLVDYPDSSSESEDQDTTKKSIKQGGVKRKAEHVEAEGWESSRPKPPPPPLPTSFHSLYATNARSSTTDDPSLHAGRTRQVPHARAGLALEPAPKDSKPNVHSFLHSELGVQLPLHISLSAPLVLKTEQREQFQSCLESKLKQGRIKPFTVQVSGLDWVANHDKTRFFLVLKLMKPGDDELNRLLSICNAAARQFDLPRLYEERCDTPTRNRSQSSRKIMREMTDKSDAFHISIAWTLDEPDNQTRQELIRLVDDKLRASKVGFPLLKLKIGNSVMDHPFATGCDGDK</sequence>